<dbReference type="InterPro" id="IPR011330">
    <property type="entry name" value="Glyco_hydro/deAcase_b/a-brl"/>
</dbReference>
<organism evidence="1">
    <name type="scientific">Thermosulfidibacter takaii</name>
    <dbReference type="NCBI Taxonomy" id="412593"/>
    <lineage>
        <taxon>Bacteria</taxon>
        <taxon>Pseudomonadati</taxon>
        <taxon>Thermosulfidibacterota</taxon>
        <taxon>Thermosulfidibacteria</taxon>
        <taxon>Thermosulfidibacterales</taxon>
        <taxon>Thermosulfidibacteraceae</taxon>
    </lineage>
</organism>
<dbReference type="Proteomes" id="UP000885690">
    <property type="component" value="Unassembled WGS sequence"/>
</dbReference>
<proteinExistence type="predicted"/>
<gene>
    <name evidence="1" type="ORF">ENF32_02130</name>
</gene>
<name>A0A7C0U5S9_9BACT</name>
<protein>
    <submittedName>
        <fullName evidence="1">DUF3536 domain-containing protein</fullName>
    </submittedName>
</protein>
<reference evidence="1" key="1">
    <citation type="journal article" date="2020" name="mSystems">
        <title>Genome- and Community-Level Interaction Insights into Carbon Utilization and Element Cycling Functions of Hydrothermarchaeota in Hydrothermal Sediment.</title>
        <authorList>
            <person name="Zhou Z."/>
            <person name="Liu Y."/>
            <person name="Xu W."/>
            <person name="Pan J."/>
            <person name="Luo Z.H."/>
            <person name="Li M."/>
        </authorList>
    </citation>
    <scope>NUCLEOTIDE SEQUENCE [LARGE SCALE GENOMIC DNA]</scope>
    <source>
        <strain evidence="1">HyVt-115</strain>
    </source>
</reference>
<dbReference type="AlphaFoldDB" id="A0A7C0U5S9"/>
<comment type="caution">
    <text evidence="1">The sequence shown here is derived from an EMBL/GenBank/DDBJ whole genome shotgun (WGS) entry which is preliminary data.</text>
</comment>
<dbReference type="Gene3D" id="3.20.110.10">
    <property type="entry name" value="Glycoside hydrolase 38, N terminal domain"/>
    <property type="match status" value="1"/>
</dbReference>
<dbReference type="InterPro" id="IPR021923">
    <property type="entry name" value="DUF3536"/>
</dbReference>
<evidence type="ECO:0000313" key="1">
    <source>
        <dbReference type="EMBL" id="HDD52852.1"/>
    </source>
</evidence>
<dbReference type="GO" id="GO:0005975">
    <property type="term" value="P:carbohydrate metabolic process"/>
    <property type="evidence" value="ECO:0007669"/>
    <property type="project" value="InterPro"/>
</dbReference>
<accession>A0A7C0U5S9</accession>
<feature type="non-terminal residue" evidence="1">
    <location>
        <position position="1"/>
    </location>
</feature>
<dbReference type="InterPro" id="IPR027291">
    <property type="entry name" value="Glyco_hydro_38_N_sf"/>
</dbReference>
<dbReference type="Pfam" id="PF12055">
    <property type="entry name" value="DUF3536"/>
    <property type="match status" value="1"/>
</dbReference>
<dbReference type="SUPFAM" id="SSF88713">
    <property type="entry name" value="Glycoside hydrolase/deacetylase"/>
    <property type="match status" value="1"/>
</dbReference>
<dbReference type="EMBL" id="DQWS01000081">
    <property type="protein sequence ID" value="HDD52852.1"/>
    <property type="molecule type" value="Genomic_DNA"/>
</dbReference>
<sequence>RHLYIFVYHREMGEAVSFGRALEDPQALLELIEKRFSPMKDGLLHFATDGETFGHHRKKGAEILKETLEKLINRGVKLTNFASFMEEVSWVPPAQIRENTSWSCAHGVERWRADCGCFAGGKPGWNQKWRAPFREAMNWLKERLDRIFQEEGASFFKDPWAALLDYVEVMVRGPESLLPFLDRHSTRNLSTGERVKAAKLLEMARMGQYIFTSCGWFFADISGLEAVQNMTFAARAIELARDISGIYLEDGYLERLYKAKSNVPAERNGLEIYKRRVLPRRFTTKDITAHYLITSTLSGRFRETRLFRHWFRPVKVDRLEKGPTCFCCGVVEVTNLAFQEKGSYLFSVLQYCPGDIHCTLSSRGKERWEETLEALKSAYQLGITHLVRELDRFFGPQFYGSESTIDVV</sequence>